<dbReference type="Pfam" id="PF22117">
    <property type="entry name" value="Fer4_Nqo3"/>
    <property type="match status" value="1"/>
</dbReference>
<organism evidence="13">
    <name type="scientific">hydrothermal vent metagenome</name>
    <dbReference type="NCBI Taxonomy" id="652676"/>
    <lineage>
        <taxon>unclassified sequences</taxon>
        <taxon>metagenomes</taxon>
        <taxon>ecological metagenomes</taxon>
    </lineage>
</organism>
<reference evidence="13" key="1">
    <citation type="submission" date="2018-06" db="EMBL/GenBank/DDBJ databases">
        <authorList>
            <person name="Zhirakovskaya E."/>
        </authorList>
    </citation>
    <scope>NUCLEOTIDE SEQUENCE</scope>
</reference>
<dbReference type="GO" id="GO:0046872">
    <property type="term" value="F:metal ion binding"/>
    <property type="evidence" value="ECO:0007669"/>
    <property type="project" value="UniProtKB-KW"/>
</dbReference>
<evidence type="ECO:0000256" key="1">
    <source>
        <dbReference type="ARBA" id="ARBA00001966"/>
    </source>
</evidence>
<accession>A0A3B1B1S7</accession>
<dbReference type="Gene3D" id="3.30.70.20">
    <property type="match status" value="1"/>
</dbReference>
<dbReference type="GO" id="GO:0051539">
    <property type="term" value="F:4 iron, 4 sulfur cluster binding"/>
    <property type="evidence" value="ECO:0007669"/>
    <property type="project" value="UniProtKB-KW"/>
</dbReference>
<keyword evidence="6" id="KW-0408">Iron</keyword>
<sequence>MVNIEINGKLLKVPQGTMVIEAADVAGMTIPRFCYHRKLSIAANCRMCLVDIEKMPKPVPACATPVTDGMKIQTHSAKALEAQKSVMEFLLINHPLDCPICDQGGECELQDIAMGFGADTSRYQESKRVVQDKDIGPLIATEMTRCIHCTRCVRFGLEVAGLMELGATGRGEHMRIGTYVERTVNSEMSGNVIDLCPVGALTSKPYRYHSRPWENTAINSIAAHDCIGSNIQIEVRRNKVMRVLPRDNESINECWISDRDRYSYTALETDDRLQQPMIKQGEEWKTVDWPTALNYAVDGLKAVIQKYDAKHLGALVSPSNTLEEMYLLQQLMRGLGCDNIEHRLRQQDFSRDTDSGGWPLLGLPVAGLAELDAALLIGSCLRKDQPIASHRLRSAALKGAKIMAINALDYDFSFPLAEVRVVSPAEITTSLAAVCKALLELSGATAPNGLVSLLNSVEVHATERAMANNMLGAEKSAVLIGTQAISQPELSDIRALAAVIAEISGASLGVLSEGANALGGWLAGALPHQGPAGTMIKNDRSPVLEKNIMAAVLLNVEPELDCVNSSAGHDLLRHAEFVVSMTSYVSDDMKAYADVLLPVAAFAETSGTFVNGSGDWQSFNGASTVEGEARPAWKVLRVLGNLFELDGFEYLSSEQVRDELKSRCEGIEYSAANPWRCPTLKKENTNLQRIGHLPIYALDMVLRRAQPLQDTSDAIAAAIYLNAATLERAGMMDESMAKAVQGSCSVTLPLVIDEAIPDDCLMIPVALAETAALGAAYGSIELHKAD</sequence>
<evidence type="ECO:0000256" key="5">
    <source>
        <dbReference type="ARBA" id="ARBA00022967"/>
    </source>
</evidence>
<dbReference type="Pfam" id="PF00384">
    <property type="entry name" value="Molybdopterin"/>
    <property type="match status" value="1"/>
</dbReference>
<keyword evidence="5" id="KW-1278">Translocase</keyword>
<dbReference type="Pfam" id="PF10588">
    <property type="entry name" value="NADH-G_4Fe-4S_3"/>
    <property type="match status" value="1"/>
</dbReference>
<evidence type="ECO:0000256" key="6">
    <source>
        <dbReference type="ARBA" id="ARBA00023004"/>
    </source>
</evidence>
<dbReference type="CDD" id="cd02772">
    <property type="entry name" value="MopB_NDH-1_NuoG2"/>
    <property type="match status" value="1"/>
</dbReference>
<comment type="similarity">
    <text evidence="2">Belongs to the complex I 75 kDa subunit family.</text>
</comment>
<dbReference type="PROSITE" id="PS51085">
    <property type="entry name" value="2FE2S_FER_2"/>
    <property type="match status" value="1"/>
</dbReference>
<dbReference type="NCBIfam" id="TIGR01973">
    <property type="entry name" value="NuoG"/>
    <property type="match status" value="1"/>
</dbReference>
<dbReference type="GO" id="GO:0008137">
    <property type="term" value="F:NADH dehydrogenase (ubiquinone) activity"/>
    <property type="evidence" value="ECO:0007669"/>
    <property type="project" value="InterPro"/>
</dbReference>
<dbReference type="Gene3D" id="3.40.50.740">
    <property type="match status" value="2"/>
</dbReference>
<dbReference type="AlphaFoldDB" id="A0A3B1B1S7"/>
<name>A0A3B1B1S7_9ZZZZ</name>
<dbReference type="InterPro" id="IPR001041">
    <property type="entry name" value="2Fe-2S_ferredoxin-type"/>
</dbReference>
<evidence type="ECO:0000256" key="2">
    <source>
        <dbReference type="ARBA" id="ARBA00005404"/>
    </source>
</evidence>
<dbReference type="Pfam" id="PF13510">
    <property type="entry name" value="Fer2_4"/>
    <property type="match status" value="1"/>
</dbReference>
<comment type="cofactor">
    <cofactor evidence="1">
        <name>[4Fe-4S] cluster</name>
        <dbReference type="ChEBI" id="CHEBI:49883"/>
    </cofactor>
</comment>
<dbReference type="InterPro" id="IPR006963">
    <property type="entry name" value="Mopterin_OxRdtase_4Fe-4S_dom"/>
</dbReference>
<evidence type="ECO:0000259" key="12">
    <source>
        <dbReference type="PROSITE" id="PS51839"/>
    </source>
</evidence>
<dbReference type="GO" id="GO:0042773">
    <property type="term" value="P:ATP synthesis coupled electron transport"/>
    <property type="evidence" value="ECO:0007669"/>
    <property type="project" value="InterPro"/>
</dbReference>
<dbReference type="InterPro" id="IPR054351">
    <property type="entry name" value="NADH_UbQ_OxRdtase_ferredoxin"/>
</dbReference>
<dbReference type="InterPro" id="IPR050123">
    <property type="entry name" value="Prok_molybdopt-oxidoreductase"/>
</dbReference>
<dbReference type="InterPro" id="IPR000283">
    <property type="entry name" value="NADH_UbQ_OxRdtase_75kDa_su_CS"/>
</dbReference>
<proteinExistence type="inferred from homology"/>
<dbReference type="PROSITE" id="PS00641">
    <property type="entry name" value="COMPLEX1_75K_1"/>
    <property type="match status" value="1"/>
</dbReference>
<dbReference type="InterPro" id="IPR006656">
    <property type="entry name" value="Mopterin_OxRdtase"/>
</dbReference>
<dbReference type="PROSITE" id="PS00643">
    <property type="entry name" value="COMPLEX1_75K_3"/>
    <property type="match status" value="1"/>
</dbReference>
<keyword evidence="13" id="KW-0560">Oxidoreductase</keyword>
<dbReference type="SUPFAM" id="SSF53706">
    <property type="entry name" value="Formate dehydrogenase/DMSO reductase, domains 1-3"/>
    <property type="match status" value="1"/>
</dbReference>
<dbReference type="CDD" id="cd00207">
    <property type="entry name" value="fer2"/>
    <property type="match status" value="1"/>
</dbReference>
<dbReference type="Gene3D" id="3.40.228.10">
    <property type="entry name" value="Dimethylsulfoxide Reductase, domain 2"/>
    <property type="match status" value="1"/>
</dbReference>
<evidence type="ECO:0000256" key="3">
    <source>
        <dbReference type="ARBA" id="ARBA00022485"/>
    </source>
</evidence>
<dbReference type="GO" id="GO:0016651">
    <property type="term" value="F:oxidoreductase activity, acting on NAD(P)H"/>
    <property type="evidence" value="ECO:0007669"/>
    <property type="project" value="InterPro"/>
</dbReference>
<dbReference type="SUPFAM" id="SSF54292">
    <property type="entry name" value="2Fe-2S ferredoxin-like"/>
    <property type="match status" value="1"/>
</dbReference>
<dbReference type="PANTHER" id="PTHR43105">
    <property type="entry name" value="RESPIRATORY NITRATE REDUCTASE"/>
    <property type="match status" value="1"/>
</dbReference>
<gene>
    <name evidence="13" type="ORF">MNBD_GAMMA25-2540</name>
</gene>
<dbReference type="PROSITE" id="PS51669">
    <property type="entry name" value="4FE4S_MOW_BIS_MGD"/>
    <property type="match status" value="1"/>
</dbReference>
<keyword evidence="13" id="KW-0830">Ubiquinone</keyword>
<dbReference type="PROSITE" id="PS51839">
    <property type="entry name" value="4FE4S_HC3"/>
    <property type="match status" value="1"/>
</dbReference>
<evidence type="ECO:0000256" key="4">
    <source>
        <dbReference type="ARBA" id="ARBA00022723"/>
    </source>
</evidence>
<keyword evidence="7" id="KW-0411">Iron-sulfur</keyword>
<dbReference type="InterPro" id="IPR010228">
    <property type="entry name" value="NADH_UbQ_OxRdtase_Gsu"/>
</dbReference>
<feature type="domain" description="2Fe-2S ferredoxin-type" evidence="10">
    <location>
        <begin position="1"/>
        <end position="78"/>
    </location>
</feature>
<evidence type="ECO:0000256" key="8">
    <source>
        <dbReference type="ARBA" id="ARBA00023027"/>
    </source>
</evidence>
<dbReference type="FunFam" id="3.10.20.740:FF:000001">
    <property type="entry name" value="NADH-quinone oxidoreductase subunit G"/>
    <property type="match status" value="1"/>
</dbReference>
<dbReference type="GO" id="GO:0016020">
    <property type="term" value="C:membrane"/>
    <property type="evidence" value="ECO:0007669"/>
    <property type="project" value="InterPro"/>
</dbReference>
<evidence type="ECO:0000256" key="9">
    <source>
        <dbReference type="ARBA" id="ARBA00034078"/>
    </source>
</evidence>
<keyword evidence="8" id="KW-0520">NAD</keyword>
<dbReference type="SUPFAM" id="SSF54862">
    <property type="entry name" value="4Fe-4S ferredoxins"/>
    <property type="match status" value="1"/>
</dbReference>
<dbReference type="SMART" id="SM00929">
    <property type="entry name" value="NADH-G_4Fe-4S_3"/>
    <property type="match status" value="1"/>
</dbReference>
<dbReference type="PANTHER" id="PTHR43105:SF13">
    <property type="entry name" value="NADH-UBIQUINONE OXIDOREDUCTASE 75 KDA SUBUNIT, MITOCHONDRIAL"/>
    <property type="match status" value="1"/>
</dbReference>
<dbReference type="EC" id="1.6.5.3" evidence="13"/>
<feature type="domain" description="4Fe-4S Mo/W bis-MGD-type" evidence="11">
    <location>
        <begin position="215"/>
        <end position="271"/>
    </location>
</feature>
<evidence type="ECO:0000313" key="13">
    <source>
        <dbReference type="EMBL" id="VAX05944.1"/>
    </source>
</evidence>
<dbReference type="PROSITE" id="PS00642">
    <property type="entry name" value="COMPLEX1_75K_2"/>
    <property type="match status" value="1"/>
</dbReference>
<dbReference type="Gene3D" id="3.10.20.740">
    <property type="match status" value="1"/>
</dbReference>
<protein>
    <submittedName>
        <fullName evidence="13">NADH-ubiquinone oxidoreductase chain G</fullName>
        <ecNumber evidence="13">1.6.5.3</ecNumber>
    </submittedName>
</protein>
<keyword evidence="4" id="KW-0479">Metal-binding</keyword>
<evidence type="ECO:0000259" key="10">
    <source>
        <dbReference type="PROSITE" id="PS51085"/>
    </source>
</evidence>
<feature type="domain" description="4Fe-4S His(Cys)3-ligated-type" evidence="12">
    <location>
        <begin position="78"/>
        <end position="117"/>
    </location>
</feature>
<keyword evidence="3" id="KW-0004">4Fe-4S</keyword>
<comment type="cofactor">
    <cofactor evidence="9">
        <name>[2Fe-2S] cluster</name>
        <dbReference type="ChEBI" id="CHEBI:190135"/>
    </cofactor>
</comment>
<dbReference type="Pfam" id="PF22151">
    <property type="entry name" value="Fer4_NDSU1"/>
    <property type="match status" value="1"/>
</dbReference>
<dbReference type="InterPro" id="IPR036010">
    <property type="entry name" value="2Fe-2S_ferredoxin-like_sf"/>
</dbReference>
<dbReference type="EMBL" id="UOFY01000005">
    <property type="protein sequence ID" value="VAX05944.1"/>
    <property type="molecule type" value="Genomic_DNA"/>
</dbReference>
<dbReference type="FunFam" id="3.30.70.20:FF:000002">
    <property type="entry name" value="NADH-ubiquinone oxidoreductase 75 kDa subunit"/>
    <property type="match status" value="1"/>
</dbReference>
<dbReference type="InterPro" id="IPR019574">
    <property type="entry name" value="NADH_UbQ_OxRdtase_Gsu_4Fe4S-bd"/>
</dbReference>
<evidence type="ECO:0000256" key="7">
    <source>
        <dbReference type="ARBA" id="ARBA00023014"/>
    </source>
</evidence>
<evidence type="ECO:0000259" key="11">
    <source>
        <dbReference type="PROSITE" id="PS51669"/>
    </source>
</evidence>